<proteinExistence type="predicted"/>
<dbReference type="AlphaFoldDB" id="A0A0A6VNL1"/>
<evidence type="ECO:0000256" key="1">
    <source>
        <dbReference type="SAM" id="MobiDB-lite"/>
    </source>
</evidence>
<dbReference type="Proteomes" id="UP000030466">
    <property type="component" value="Unassembled WGS sequence"/>
</dbReference>
<dbReference type="EMBL" id="JSUH01000014">
    <property type="protein sequence ID" value="KHD96655.1"/>
    <property type="molecule type" value="Genomic_DNA"/>
</dbReference>
<evidence type="ECO:0000313" key="3">
    <source>
        <dbReference type="Proteomes" id="UP000030466"/>
    </source>
</evidence>
<sequence>MAPAQSASGHLGLLAVGVSLALHAEMSTIAGRLGLSWSSAVAHCYHDLLFPEEEQTDPLYTAVRTREEGHGMDVLDAPRYRVPLRLRGVEGRMATFEVPPEFTEHIASATPAKNAWTRDFNTGLVGGARIDRSTTPPTVVSYLTRPLKQMDVVGEGWVALLRRDTRPRAKRPYQLISVTRSIGQGKVKDSDSKPTPVPVHVAPPMALDDRI</sequence>
<name>A0A0A6VNL1_KOCRO</name>
<keyword evidence="3" id="KW-1185">Reference proteome</keyword>
<evidence type="ECO:0000313" key="2">
    <source>
        <dbReference type="EMBL" id="KHD96655.1"/>
    </source>
</evidence>
<reference evidence="2 3" key="1">
    <citation type="journal article" date="2003" name="Int. J. Syst. Evol. Microbiol.">
        <title>Kocuria polaris sp. nov., an orange-pigmented psychrophilic bacterium isolated from an Antarctic cyanobacterial mat sample.</title>
        <authorList>
            <person name="Reddy G.S."/>
            <person name="Prakash J.S."/>
            <person name="Prabahar V."/>
            <person name="Matsumoto G.I."/>
            <person name="Stackebrandt E."/>
            <person name="Shivaji S."/>
        </authorList>
    </citation>
    <scope>NUCLEOTIDE SEQUENCE [LARGE SCALE GENOMIC DNA]</scope>
    <source>
        <strain evidence="2 3">CMS 76or</strain>
    </source>
</reference>
<dbReference type="RefSeq" id="WP_035929164.1">
    <property type="nucleotide sequence ID" value="NZ_JSUH01000014.1"/>
</dbReference>
<gene>
    <name evidence="2" type="ORF">GY22_14460</name>
</gene>
<feature type="region of interest" description="Disordered" evidence="1">
    <location>
        <begin position="184"/>
        <end position="211"/>
    </location>
</feature>
<organism evidence="2 3">
    <name type="scientific">Kocuria rosea subsp. polaris</name>
    <dbReference type="NCBI Taxonomy" id="136273"/>
    <lineage>
        <taxon>Bacteria</taxon>
        <taxon>Bacillati</taxon>
        <taxon>Actinomycetota</taxon>
        <taxon>Actinomycetes</taxon>
        <taxon>Micrococcales</taxon>
        <taxon>Micrococcaceae</taxon>
        <taxon>Kocuria</taxon>
    </lineage>
</organism>
<comment type="caution">
    <text evidence="2">The sequence shown here is derived from an EMBL/GenBank/DDBJ whole genome shotgun (WGS) entry which is preliminary data.</text>
</comment>
<dbReference type="OrthoDB" id="9919642at2"/>
<accession>A0A0A6VNL1</accession>
<protein>
    <submittedName>
        <fullName evidence="2">Uncharacterized protein</fullName>
    </submittedName>
</protein>